<comment type="caution">
    <text evidence="18">The sequence shown here is derived from an EMBL/GenBank/DDBJ whole genome shotgun (WGS) entry which is preliminary data.</text>
</comment>
<dbReference type="Pfam" id="PF13976">
    <property type="entry name" value="gag_pre-integrs"/>
    <property type="match status" value="1"/>
</dbReference>
<dbReference type="Pfam" id="PF22936">
    <property type="entry name" value="Pol_BBD"/>
    <property type="match status" value="1"/>
</dbReference>
<evidence type="ECO:0000256" key="8">
    <source>
        <dbReference type="ARBA" id="ARBA00022801"/>
    </source>
</evidence>
<dbReference type="InterPro" id="IPR025724">
    <property type="entry name" value="GAG-pre-integrase_dom"/>
</dbReference>
<evidence type="ECO:0000256" key="10">
    <source>
        <dbReference type="ARBA" id="ARBA00022842"/>
    </source>
</evidence>
<reference evidence="18" key="2">
    <citation type="journal article" date="2023" name="Microbiol Resour">
        <title>Decontamination and Annotation of the Draft Genome Sequence of the Oomycete Lagenidium giganteum ARSEF 373.</title>
        <authorList>
            <person name="Morgan W.R."/>
            <person name="Tartar A."/>
        </authorList>
    </citation>
    <scope>NUCLEOTIDE SEQUENCE</scope>
    <source>
        <strain evidence="18">ARSEF 373</strain>
    </source>
</reference>
<keyword evidence="13" id="KW-0808">Transferase</keyword>
<dbReference type="GO" id="GO:0046872">
    <property type="term" value="F:metal ion binding"/>
    <property type="evidence" value="ECO:0007669"/>
    <property type="project" value="UniProtKB-KW"/>
</dbReference>
<keyword evidence="14" id="KW-0917">Virion maturation</keyword>
<evidence type="ECO:0000256" key="13">
    <source>
        <dbReference type="ARBA" id="ARBA00022932"/>
    </source>
</evidence>
<comment type="function">
    <text evidence="1">The aspartyl protease (PR) mediates the proteolytic cleavages of the Gag and Gag-Pol polyproteins after assembly of the VLP.</text>
</comment>
<evidence type="ECO:0000256" key="11">
    <source>
        <dbReference type="ARBA" id="ARBA00022908"/>
    </source>
</evidence>
<dbReference type="Proteomes" id="UP001146120">
    <property type="component" value="Unassembled WGS sequence"/>
</dbReference>
<evidence type="ECO:0000313" key="18">
    <source>
        <dbReference type="EMBL" id="DBA02497.1"/>
    </source>
</evidence>
<evidence type="ECO:0000313" key="19">
    <source>
        <dbReference type="Proteomes" id="UP001146120"/>
    </source>
</evidence>
<reference evidence="18" key="1">
    <citation type="submission" date="2022-11" db="EMBL/GenBank/DDBJ databases">
        <authorList>
            <person name="Morgan W.R."/>
            <person name="Tartar A."/>
        </authorList>
    </citation>
    <scope>NUCLEOTIDE SEQUENCE</scope>
    <source>
        <strain evidence="18">ARSEF 373</strain>
    </source>
</reference>
<evidence type="ECO:0000259" key="17">
    <source>
        <dbReference type="PROSITE" id="PS50994"/>
    </source>
</evidence>
<dbReference type="PANTHER" id="PTHR42648:SF11">
    <property type="entry name" value="TRANSPOSON TY4-P GAG-POL POLYPROTEIN"/>
    <property type="match status" value="1"/>
</dbReference>
<evidence type="ECO:0000256" key="15">
    <source>
        <dbReference type="ARBA" id="ARBA00023172"/>
    </source>
</evidence>
<keyword evidence="8" id="KW-0378">Hydrolase</keyword>
<feature type="domain" description="Integrase catalytic" evidence="17">
    <location>
        <begin position="231"/>
        <end position="402"/>
    </location>
</feature>
<keyword evidence="15" id="KW-0233">DNA recombination</keyword>
<keyword evidence="3" id="KW-0645">Protease</keyword>
<evidence type="ECO:0000256" key="12">
    <source>
        <dbReference type="ARBA" id="ARBA00022918"/>
    </source>
</evidence>
<keyword evidence="4" id="KW-0540">Nuclease</keyword>
<evidence type="ECO:0000256" key="2">
    <source>
        <dbReference type="ARBA" id="ARBA00022612"/>
    </source>
</evidence>
<evidence type="ECO:0000256" key="6">
    <source>
        <dbReference type="ARBA" id="ARBA00022741"/>
    </source>
</evidence>
<keyword evidence="9" id="KW-0067">ATP-binding</keyword>
<dbReference type="GO" id="GO:0006310">
    <property type="term" value="P:DNA recombination"/>
    <property type="evidence" value="ECO:0007669"/>
    <property type="project" value="UniProtKB-KW"/>
</dbReference>
<dbReference type="AlphaFoldDB" id="A0AAV2Z709"/>
<dbReference type="InterPro" id="IPR036397">
    <property type="entry name" value="RNaseH_sf"/>
</dbReference>
<dbReference type="GO" id="GO:0003887">
    <property type="term" value="F:DNA-directed DNA polymerase activity"/>
    <property type="evidence" value="ECO:0007669"/>
    <property type="project" value="UniProtKB-KW"/>
</dbReference>
<protein>
    <recommendedName>
        <fullName evidence="17">Integrase catalytic domain-containing protein</fullName>
    </recommendedName>
</protein>
<dbReference type="InterPro" id="IPR012337">
    <property type="entry name" value="RNaseH-like_sf"/>
</dbReference>
<evidence type="ECO:0000256" key="4">
    <source>
        <dbReference type="ARBA" id="ARBA00022722"/>
    </source>
</evidence>
<dbReference type="GO" id="GO:0015074">
    <property type="term" value="P:DNA integration"/>
    <property type="evidence" value="ECO:0007669"/>
    <property type="project" value="UniProtKB-KW"/>
</dbReference>
<dbReference type="Gene3D" id="3.30.420.10">
    <property type="entry name" value="Ribonuclease H-like superfamily/Ribonuclease H"/>
    <property type="match status" value="1"/>
</dbReference>
<evidence type="ECO:0000256" key="9">
    <source>
        <dbReference type="ARBA" id="ARBA00022840"/>
    </source>
</evidence>
<keyword evidence="7" id="KW-0255">Endonuclease</keyword>
<evidence type="ECO:0000256" key="14">
    <source>
        <dbReference type="ARBA" id="ARBA00023113"/>
    </source>
</evidence>
<dbReference type="GO" id="GO:0004519">
    <property type="term" value="F:endonuclease activity"/>
    <property type="evidence" value="ECO:0007669"/>
    <property type="project" value="UniProtKB-KW"/>
</dbReference>
<evidence type="ECO:0000256" key="16">
    <source>
        <dbReference type="SAM" id="MobiDB-lite"/>
    </source>
</evidence>
<dbReference type="SUPFAM" id="SSF53098">
    <property type="entry name" value="Ribonuclease H-like"/>
    <property type="match status" value="1"/>
</dbReference>
<organism evidence="18 19">
    <name type="scientific">Lagenidium giganteum</name>
    <dbReference type="NCBI Taxonomy" id="4803"/>
    <lineage>
        <taxon>Eukaryota</taxon>
        <taxon>Sar</taxon>
        <taxon>Stramenopiles</taxon>
        <taxon>Oomycota</taxon>
        <taxon>Peronosporomycetes</taxon>
        <taxon>Pythiales</taxon>
        <taxon>Pythiaceae</taxon>
    </lineage>
</organism>
<dbReference type="GO" id="GO:0003964">
    <property type="term" value="F:RNA-directed DNA polymerase activity"/>
    <property type="evidence" value="ECO:0007669"/>
    <property type="project" value="UniProtKB-KW"/>
</dbReference>
<keyword evidence="5" id="KW-0479">Metal-binding</keyword>
<keyword evidence="2" id="KW-1188">Viral release from host cell</keyword>
<dbReference type="EMBL" id="DAKRPA010000030">
    <property type="protein sequence ID" value="DBA02497.1"/>
    <property type="molecule type" value="Genomic_DNA"/>
</dbReference>
<keyword evidence="6" id="KW-0547">Nucleotide-binding</keyword>
<sequence length="402" mass="43822">MDQKKSGDANAAEGTSDDDGIFAPSDDGETWMAAADAAANAVWLLDSGASHHITGQGHELINTKPCELHVTVADGRVITATTKGDLPLIIERDGSQRRIVLQDVHHIPGLRKNLMSVSQLARRGIATRFDTRGATLARGGADIGSATWQHGLCLFNGRTAYRVEANVAMKTNDTLMGWHARMGHLNLDDVVRADNHNVVDGVHITDRVRLHCDAWREAKQNKSTKAIADTSTSAPTDEVGAVIGIDIKTCVKPTDIYGNRHSLQIVDHATSYSEGFPMKTRAEWFPIVTGFILRLERQHAVTVKVIRSDNEFATTEMENWCAERGIRQQLSEAAESSSNGKVERQHRTMFDGMRASLFDAPPAPSNAVVRGTPAPRVVAESVANTQQRCAHNAMGGTHRQET</sequence>
<evidence type="ECO:0000256" key="3">
    <source>
        <dbReference type="ARBA" id="ARBA00022670"/>
    </source>
</evidence>
<keyword evidence="10" id="KW-0460">Magnesium</keyword>
<evidence type="ECO:0000256" key="1">
    <source>
        <dbReference type="ARBA" id="ARBA00002180"/>
    </source>
</evidence>
<dbReference type="GO" id="GO:0008233">
    <property type="term" value="F:peptidase activity"/>
    <property type="evidence" value="ECO:0007669"/>
    <property type="project" value="UniProtKB-KW"/>
</dbReference>
<keyword evidence="13" id="KW-0548">Nucleotidyltransferase</keyword>
<proteinExistence type="predicted"/>
<name>A0AAV2Z709_9STRA</name>
<dbReference type="InterPro" id="IPR039537">
    <property type="entry name" value="Retrotran_Ty1/copia-like"/>
</dbReference>
<keyword evidence="12" id="KW-0695">RNA-directed DNA polymerase</keyword>
<accession>A0AAV2Z709</accession>
<dbReference type="GO" id="GO:0003676">
    <property type="term" value="F:nucleic acid binding"/>
    <property type="evidence" value="ECO:0007669"/>
    <property type="project" value="InterPro"/>
</dbReference>
<feature type="region of interest" description="Disordered" evidence="16">
    <location>
        <begin position="1"/>
        <end position="25"/>
    </location>
</feature>
<dbReference type="GO" id="GO:0006508">
    <property type="term" value="P:proteolysis"/>
    <property type="evidence" value="ECO:0007669"/>
    <property type="project" value="UniProtKB-KW"/>
</dbReference>
<dbReference type="InterPro" id="IPR001584">
    <property type="entry name" value="Integrase_cat-core"/>
</dbReference>
<dbReference type="PROSITE" id="PS50994">
    <property type="entry name" value="INTEGRASE"/>
    <property type="match status" value="1"/>
</dbReference>
<keyword evidence="11" id="KW-0229">DNA integration</keyword>
<dbReference type="InterPro" id="IPR054722">
    <property type="entry name" value="PolX-like_BBD"/>
</dbReference>
<evidence type="ECO:0000256" key="7">
    <source>
        <dbReference type="ARBA" id="ARBA00022759"/>
    </source>
</evidence>
<keyword evidence="13" id="KW-0239">DNA-directed DNA polymerase</keyword>
<evidence type="ECO:0000256" key="5">
    <source>
        <dbReference type="ARBA" id="ARBA00022723"/>
    </source>
</evidence>
<keyword evidence="19" id="KW-1185">Reference proteome</keyword>
<dbReference type="PANTHER" id="PTHR42648">
    <property type="entry name" value="TRANSPOSASE, PUTATIVE-RELATED"/>
    <property type="match status" value="1"/>
</dbReference>
<dbReference type="GO" id="GO:0005524">
    <property type="term" value="F:ATP binding"/>
    <property type="evidence" value="ECO:0007669"/>
    <property type="project" value="UniProtKB-KW"/>
</dbReference>
<gene>
    <name evidence="18" type="ORF">N0F65_010969</name>
</gene>